<dbReference type="AlphaFoldDB" id="A0A1J8QDH4"/>
<dbReference type="PANTHER" id="PTHR40633">
    <property type="entry name" value="MATRIX PROTEIN, PUTATIVE (AFU_ORTHOLOGUE AFUA_8G05410)-RELATED"/>
    <property type="match status" value="1"/>
</dbReference>
<protein>
    <recommendedName>
        <fullName evidence="4">Yeast cell wall synthesis Kre9/Knh1-like N-terminal domain-containing protein</fullName>
    </recommendedName>
</protein>
<dbReference type="PANTHER" id="PTHR40633:SF1">
    <property type="entry name" value="GPI ANCHORED SERINE-THREONINE RICH PROTEIN (AFU_ORTHOLOGUE AFUA_1G03630)"/>
    <property type="match status" value="1"/>
</dbReference>
<evidence type="ECO:0000313" key="6">
    <source>
        <dbReference type="Proteomes" id="UP000183567"/>
    </source>
</evidence>
<comment type="caution">
    <text evidence="5">The sequence shown here is derived from an EMBL/GenBank/DDBJ whole genome shotgun (WGS) entry which is preliminary data.</text>
</comment>
<dbReference type="STRING" id="180088.A0A1J8QDH4"/>
<evidence type="ECO:0000259" key="4">
    <source>
        <dbReference type="Pfam" id="PF10342"/>
    </source>
</evidence>
<keyword evidence="6" id="KW-1185">Reference proteome</keyword>
<evidence type="ECO:0000256" key="1">
    <source>
        <dbReference type="ARBA" id="ARBA00022729"/>
    </source>
</evidence>
<dbReference type="EMBL" id="LVVM01001214">
    <property type="protein sequence ID" value="OJA19005.1"/>
    <property type="molecule type" value="Genomic_DNA"/>
</dbReference>
<dbReference type="InterPro" id="IPR052982">
    <property type="entry name" value="SRP1/TIP1-like"/>
</dbReference>
<evidence type="ECO:0000313" key="5">
    <source>
        <dbReference type="EMBL" id="OJA19005.1"/>
    </source>
</evidence>
<feature type="chain" id="PRO_5013199089" description="Yeast cell wall synthesis Kre9/Knh1-like N-terminal domain-containing protein" evidence="3">
    <location>
        <begin position="19"/>
        <end position="249"/>
    </location>
</feature>
<dbReference type="InterPro" id="IPR018466">
    <property type="entry name" value="Kre9/Knh1-like_N"/>
</dbReference>
<organism evidence="5 6">
    <name type="scientific">Rhizopogon vesiculosus</name>
    <dbReference type="NCBI Taxonomy" id="180088"/>
    <lineage>
        <taxon>Eukaryota</taxon>
        <taxon>Fungi</taxon>
        <taxon>Dikarya</taxon>
        <taxon>Basidiomycota</taxon>
        <taxon>Agaricomycotina</taxon>
        <taxon>Agaricomycetes</taxon>
        <taxon>Agaricomycetidae</taxon>
        <taxon>Boletales</taxon>
        <taxon>Suillineae</taxon>
        <taxon>Rhizopogonaceae</taxon>
        <taxon>Rhizopogon</taxon>
    </lineage>
</organism>
<dbReference type="Proteomes" id="UP000183567">
    <property type="component" value="Unassembled WGS sequence"/>
</dbReference>
<dbReference type="OrthoDB" id="2432613at2759"/>
<dbReference type="Pfam" id="PF10342">
    <property type="entry name" value="Kre9_KNH"/>
    <property type="match status" value="1"/>
</dbReference>
<gene>
    <name evidence="5" type="ORF">AZE42_00347</name>
</gene>
<feature type="signal peptide" evidence="3">
    <location>
        <begin position="1"/>
        <end position="18"/>
    </location>
</feature>
<feature type="domain" description="Yeast cell wall synthesis Kre9/Knh1-like N-terminal" evidence="4">
    <location>
        <begin position="24"/>
        <end position="119"/>
    </location>
</feature>
<feature type="region of interest" description="Disordered" evidence="2">
    <location>
        <begin position="119"/>
        <end position="141"/>
    </location>
</feature>
<evidence type="ECO:0000256" key="3">
    <source>
        <dbReference type="SAM" id="SignalP"/>
    </source>
</evidence>
<accession>A0A1J8QDH4</accession>
<reference evidence="5 6" key="1">
    <citation type="submission" date="2016-03" db="EMBL/GenBank/DDBJ databases">
        <title>Comparative genomics of the ectomycorrhizal sister species Rhizopogon vinicolor and Rhizopogon vesiculosus (Basidiomycota: Boletales) reveals a divergence of the mating type B locus.</title>
        <authorList>
            <person name="Mujic A.B."/>
            <person name="Kuo A."/>
            <person name="Tritt A."/>
            <person name="Lipzen A."/>
            <person name="Chen C."/>
            <person name="Johnson J."/>
            <person name="Sharma A."/>
            <person name="Barry K."/>
            <person name="Grigoriev I.V."/>
            <person name="Spatafora J.W."/>
        </authorList>
    </citation>
    <scope>NUCLEOTIDE SEQUENCE [LARGE SCALE GENOMIC DNA]</scope>
    <source>
        <strain evidence="5 6">AM-OR11-056</strain>
    </source>
</reference>
<name>A0A1J8QDH4_9AGAM</name>
<proteinExistence type="predicted"/>
<keyword evidence="1 3" id="KW-0732">Signal</keyword>
<sequence>MSIQWLLSFCLLLPLTFAALEPLSPGPGDVFRSRSACTISWDTDFTKTWKNVTIYLMSGSNLNMSLVTPIVEHLDGTDPRLTPFHWRCPDVTPNAAIYFYQFTNNEDWTESAWTTRFTIASPSGSTTPPQNSKQPGGDPIPWGVGHLVSSRSIVPSKPWVSPHSHLLAARLCEMLDQGQCTTLLENASTSDSDHDIFPRLRRRTRSFGPSAIYVTTQETRAVSRGTRGRGPALAVQFLCGLATLLLLVI</sequence>
<feature type="compositionally biased region" description="Polar residues" evidence="2">
    <location>
        <begin position="119"/>
        <end position="134"/>
    </location>
</feature>
<evidence type="ECO:0000256" key="2">
    <source>
        <dbReference type="SAM" id="MobiDB-lite"/>
    </source>
</evidence>